<dbReference type="Gene3D" id="2.120.10.30">
    <property type="entry name" value="TolB, C-terminal domain"/>
    <property type="match status" value="1"/>
</dbReference>
<comment type="caution">
    <text evidence="3">The sequence shown here is derived from an EMBL/GenBank/DDBJ whole genome shotgun (WGS) entry which is preliminary data.</text>
</comment>
<dbReference type="InterPro" id="IPR011659">
    <property type="entry name" value="WD40"/>
</dbReference>
<feature type="signal peptide" evidence="2">
    <location>
        <begin position="1"/>
        <end position="35"/>
    </location>
</feature>
<evidence type="ECO:0000256" key="1">
    <source>
        <dbReference type="ARBA" id="ARBA00009820"/>
    </source>
</evidence>
<dbReference type="PROSITE" id="PS51257">
    <property type="entry name" value="PROKAR_LIPOPROTEIN"/>
    <property type="match status" value="1"/>
</dbReference>
<keyword evidence="2" id="KW-0732">Signal</keyword>
<dbReference type="InterPro" id="IPR015943">
    <property type="entry name" value="WD40/YVTN_repeat-like_dom_sf"/>
</dbReference>
<protein>
    <submittedName>
        <fullName evidence="3">Uncharacterized protein</fullName>
    </submittedName>
</protein>
<gene>
    <name evidence="3" type="ORF">GCM10009777_39560</name>
</gene>
<evidence type="ECO:0000256" key="2">
    <source>
        <dbReference type="SAM" id="SignalP"/>
    </source>
</evidence>
<evidence type="ECO:0000313" key="4">
    <source>
        <dbReference type="Proteomes" id="UP001500326"/>
    </source>
</evidence>
<proteinExistence type="inferred from homology"/>
<organism evidence="3 4">
    <name type="scientific">Microbacterium pumilum</name>
    <dbReference type="NCBI Taxonomy" id="344165"/>
    <lineage>
        <taxon>Bacteria</taxon>
        <taxon>Bacillati</taxon>
        <taxon>Actinomycetota</taxon>
        <taxon>Actinomycetes</taxon>
        <taxon>Micrococcales</taxon>
        <taxon>Microbacteriaceae</taxon>
        <taxon>Microbacterium</taxon>
    </lineage>
</organism>
<dbReference type="PANTHER" id="PTHR36842:SF1">
    <property type="entry name" value="PROTEIN TOLB"/>
    <property type="match status" value="1"/>
</dbReference>
<dbReference type="InterPro" id="IPR011042">
    <property type="entry name" value="6-blade_b-propeller_TolB-like"/>
</dbReference>
<feature type="chain" id="PRO_5047318069" evidence="2">
    <location>
        <begin position="36"/>
        <end position="347"/>
    </location>
</feature>
<accession>A0ABN2T4V5</accession>
<dbReference type="Pfam" id="PF07676">
    <property type="entry name" value="PD40"/>
    <property type="match status" value="3"/>
</dbReference>
<reference evidence="3 4" key="1">
    <citation type="journal article" date="2019" name="Int. J. Syst. Evol. Microbiol.">
        <title>The Global Catalogue of Microorganisms (GCM) 10K type strain sequencing project: providing services to taxonomists for standard genome sequencing and annotation.</title>
        <authorList>
            <consortium name="The Broad Institute Genomics Platform"/>
            <consortium name="The Broad Institute Genome Sequencing Center for Infectious Disease"/>
            <person name="Wu L."/>
            <person name="Ma J."/>
        </authorList>
    </citation>
    <scope>NUCLEOTIDE SEQUENCE [LARGE SCALE GENOMIC DNA]</scope>
    <source>
        <strain evidence="3 4">JCM 14902</strain>
    </source>
</reference>
<keyword evidence="4" id="KW-1185">Reference proteome</keyword>
<name>A0ABN2T4V5_9MICO</name>
<dbReference type="EMBL" id="BAAAOH010000001">
    <property type="protein sequence ID" value="GAA1998356.1"/>
    <property type="molecule type" value="Genomic_DNA"/>
</dbReference>
<dbReference type="Gene3D" id="2.130.10.10">
    <property type="entry name" value="YVTN repeat-like/Quinoprotein amine dehydrogenase"/>
    <property type="match status" value="1"/>
</dbReference>
<dbReference type="Proteomes" id="UP001500326">
    <property type="component" value="Unassembled WGS sequence"/>
</dbReference>
<evidence type="ECO:0000313" key="3">
    <source>
        <dbReference type="EMBL" id="GAA1998356.1"/>
    </source>
</evidence>
<comment type="similarity">
    <text evidence="1">Belongs to the TolB family.</text>
</comment>
<sequence>MTIRNNATHLGSASSPIRALSILILLFLTSCASPAATSPTSSPTKTRAADEETHGAIDSGRILFAVEGSTSSGGTELRVLDGSELQQVVTGDPTLAHVAWAGGNAIVYDSEPTPGRRVFRRADYREPAAEPVAPDAPAGSADAGVSPDGMLVAFAASMPLDGGAVGLSVVPVQGGEAVRVTPPNAEQVLLPYDDYPSFSPDGNQIVYLQVTTASDRGDPLTGDLLVVPVSGGTPRLVASEIPSPGPPRFSPDGEQILFHRENSGGTNLSLWTVPASGGEPRELFAVPPHANAFNADWSPDGTQLVFEWYQDGWDRNELRVSNLDGSDTHTIWRGTSRTTAETPDWAA</sequence>
<dbReference type="PANTHER" id="PTHR36842">
    <property type="entry name" value="PROTEIN TOLB HOMOLOG"/>
    <property type="match status" value="1"/>
</dbReference>
<dbReference type="RefSeq" id="WP_344066527.1">
    <property type="nucleotide sequence ID" value="NZ_BAAAOH010000001.1"/>
</dbReference>
<dbReference type="SUPFAM" id="SSF69304">
    <property type="entry name" value="Tricorn protease N-terminal domain"/>
    <property type="match status" value="1"/>
</dbReference>